<name>A0AAV4D4Q7_9GAST</name>
<reference evidence="5 6" key="1">
    <citation type="journal article" date="2021" name="Elife">
        <title>Chloroplast acquisition without the gene transfer in kleptoplastic sea slugs, Plakobranchus ocellatus.</title>
        <authorList>
            <person name="Maeda T."/>
            <person name="Takahashi S."/>
            <person name="Yoshida T."/>
            <person name="Shimamura S."/>
            <person name="Takaki Y."/>
            <person name="Nagai Y."/>
            <person name="Toyoda A."/>
            <person name="Suzuki Y."/>
            <person name="Arimoto A."/>
            <person name="Ishii H."/>
            <person name="Satoh N."/>
            <person name="Nishiyama T."/>
            <person name="Hasebe M."/>
            <person name="Maruyama T."/>
            <person name="Minagawa J."/>
            <person name="Obokata J."/>
            <person name="Shigenobu S."/>
        </authorList>
    </citation>
    <scope>NUCLEOTIDE SEQUENCE [LARGE SCALE GENOMIC DNA]</scope>
</reference>
<dbReference type="Pfam" id="PF00704">
    <property type="entry name" value="Glyco_hydro_18"/>
    <property type="match status" value="1"/>
</dbReference>
<dbReference type="GO" id="GO:0008061">
    <property type="term" value="F:chitin binding"/>
    <property type="evidence" value="ECO:0007669"/>
    <property type="project" value="InterPro"/>
</dbReference>
<sequence length="919" mass="100528">METARLIFLALLSGLIQTQENGNIYQRICFIDNSAQYRQYEGQFDPTTYAASDSSLTDPPGLCTHIVYTYAAIDTDNLGLMPAGDYEENNYQTLASLKALDPQLKVILGVGGPSAISDGFTEIINSTETIEEFVKNAAQFLIDRNFDGIMLDWMYPGLGNSPAEDVDSYPLLVEAMLRYFTGASESTGDNSRLMVMVAVSGDKSTVDDSYRVQTLAENADYILVKAYDFYTAEISILGHHSALYSRQEEQGYLGVLNADFAVQYLLYLGVPQSKLILGVSTHGRTFKFANTSDDTQKFFGFEHGGAGEPGPYTQAAGLLAFYEVCGFLASGWTSEYNYEHQVPYAYSDAEMITYDDMQSVIEKINYVKDSKLGGVFISSLADDDFSGTFCGQGPYPLTQAVKAALALARENCPPGTYGAVDERGCFPCPKGSYQPESAQTACLPCPEGLTTPDTGADAIDKCMVDCPSGHEFSQVRQQCRLCPLGFVRDPQQHRVCEKCTQGFTTVASGSQACVLRPVDCPSGHEFSQVRQQCRLCPLGFVRDPQQHRVCEKCTQGFTTVASGSQACVLRPADLQEESTNQINVETTLLFDVISCENKPVIEGAINQMISMFFKVLTEQWPGLCHPDCTNVHSEMVSGCGDGDHLKSKHKGRYRRYGTAHNQQPTEDYSLEVQASAMNVPENLNDSSIVRKTESVIEEALFAEDVFIELKTYGIIYKGVSSLSANILCEDGSVLLNNSCKHQTDTGLIAGASVGAVIGFLILILIIISCMACIKFSKVKKRSMDFGRRNDIQGPSPSNHYASGSARGVKFVDYIDYYAWMFAPPSNQSEYANCPPRISSTGRATHPRVHRNAPPRRHQSAPMSRPAKMAIYANPLPVVPTSTVSRAANNGTSNLNGHASLNKSAAADSDSFKTNSEMIY</sequence>
<feature type="signal peptide" evidence="3">
    <location>
        <begin position="1"/>
        <end position="18"/>
    </location>
</feature>
<dbReference type="Gene3D" id="2.10.50.10">
    <property type="entry name" value="Tumor Necrosis Factor Receptor, subunit A, domain 2"/>
    <property type="match status" value="3"/>
</dbReference>
<keyword evidence="3" id="KW-0732">Signal</keyword>
<dbReference type="FunFam" id="3.10.50.10:FF:000008">
    <property type="entry name" value="Chitinase 11"/>
    <property type="match status" value="1"/>
</dbReference>
<dbReference type="GO" id="GO:0006032">
    <property type="term" value="P:chitin catabolic process"/>
    <property type="evidence" value="ECO:0007669"/>
    <property type="project" value="TreeGrafter"/>
</dbReference>
<feature type="region of interest" description="Disordered" evidence="1">
    <location>
        <begin position="882"/>
        <end position="919"/>
    </location>
</feature>
<evidence type="ECO:0000256" key="3">
    <source>
        <dbReference type="SAM" id="SignalP"/>
    </source>
</evidence>
<dbReference type="Proteomes" id="UP000735302">
    <property type="component" value="Unassembled WGS sequence"/>
</dbReference>
<dbReference type="InterPro" id="IPR001223">
    <property type="entry name" value="Glyco_hydro18_cat"/>
</dbReference>
<dbReference type="AlphaFoldDB" id="A0AAV4D4Q7"/>
<dbReference type="InterPro" id="IPR009030">
    <property type="entry name" value="Growth_fac_rcpt_cys_sf"/>
</dbReference>
<protein>
    <submittedName>
        <fullName evidence="5">Chitinase-3-like protein 1</fullName>
    </submittedName>
</protein>
<dbReference type="InterPro" id="IPR017853">
    <property type="entry name" value="GH"/>
</dbReference>
<feature type="chain" id="PRO_5043943585" evidence="3">
    <location>
        <begin position="19"/>
        <end position="919"/>
    </location>
</feature>
<dbReference type="GO" id="GO:0004568">
    <property type="term" value="F:chitinase activity"/>
    <property type="evidence" value="ECO:0007669"/>
    <property type="project" value="TreeGrafter"/>
</dbReference>
<dbReference type="SUPFAM" id="SSF57184">
    <property type="entry name" value="Growth factor receptor domain"/>
    <property type="match status" value="1"/>
</dbReference>
<comment type="caution">
    <text evidence="5">The sequence shown here is derived from an EMBL/GenBank/DDBJ whole genome shotgun (WGS) entry which is preliminary data.</text>
</comment>
<dbReference type="InterPro" id="IPR029070">
    <property type="entry name" value="Chitinase_insertion_sf"/>
</dbReference>
<dbReference type="PANTHER" id="PTHR11177">
    <property type="entry name" value="CHITINASE"/>
    <property type="match status" value="1"/>
</dbReference>
<keyword evidence="6" id="KW-1185">Reference proteome</keyword>
<dbReference type="Gene3D" id="3.20.20.80">
    <property type="entry name" value="Glycosidases"/>
    <property type="match status" value="1"/>
</dbReference>
<evidence type="ECO:0000256" key="2">
    <source>
        <dbReference type="SAM" id="Phobius"/>
    </source>
</evidence>
<dbReference type="InterPro" id="IPR011641">
    <property type="entry name" value="Tyr-kin_ephrin_A/B_rcpt-like"/>
</dbReference>
<feature type="domain" description="GH18" evidence="4">
    <location>
        <begin position="25"/>
        <end position="408"/>
    </location>
</feature>
<dbReference type="SMART" id="SM00636">
    <property type="entry name" value="Glyco_18"/>
    <property type="match status" value="1"/>
</dbReference>
<feature type="compositionally biased region" description="Basic residues" evidence="1">
    <location>
        <begin position="844"/>
        <end position="858"/>
    </location>
</feature>
<keyword evidence="2" id="KW-0472">Membrane</keyword>
<dbReference type="InterPro" id="IPR050314">
    <property type="entry name" value="Glycosyl_Hydrlase_18"/>
</dbReference>
<dbReference type="FunFam" id="2.10.50.10:FF:000018">
    <property type="entry name" value="Sushi, von Willebrand factor type A, EGF and pentraxin domain-containing 1"/>
    <property type="match status" value="1"/>
</dbReference>
<dbReference type="SMART" id="SM01411">
    <property type="entry name" value="Ephrin_rec_like"/>
    <property type="match status" value="3"/>
</dbReference>
<feature type="region of interest" description="Disordered" evidence="1">
    <location>
        <begin position="838"/>
        <end position="863"/>
    </location>
</feature>
<feature type="compositionally biased region" description="Polar residues" evidence="1">
    <location>
        <begin position="882"/>
        <end position="902"/>
    </location>
</feature>
<keyword evidence="2" id="KW-0812">Transmembrane</keyword>
<gene>
    <name evidence="5" type="ORF">PoB_006565000</name>
</gene>
<dbReference type="SUPFAM" id="SSF54556">
    <property type="entry name" value="Chitinase insertion domain"/>
    <property type="match status" value="1"/>
</dbReference>
<proteinExistence type="predicted"/>
<evidence type="ECO:0000313" key="5">
    <source>
        <dbReference type="EMBL" id="GFO39145.1"/>
    </source>
</evidence>
<organism evidence="5 6">
    <name type="scientific">Plakobranchus ocellatus</name>
    <dbReference type="NCBI Taxonomy" id="259542"/>
    <lineage>
        <taxon>Eukaryota</taxon>
        <taxon>Metazoa</taxon>
        <taxon>Spiralia</taxon>
        <taxon>Lophotrochozoa</taxon>
        <taxon>Mollusca</taxon>
        <taxon>Gastropoda</taxon>
        <taxon>Heterobranchia</taxon>
        <taxon>Euthyneura</taxon>
        <taxon>Panpulmonata</taxon>
        <taxon>Sacoglossa</taxon>
        <taxon>Placobranchoidea</taxon>
        <taxon>Plakobranchidae</taxon>
        <taxon>Plakobranchus</taxon>
    </lineage>
</organism>
<evidence type="ECO:0000313" key="6">
    <source>
        <dbReference type="Proteomes" id="UP000735302"/>
    </source>
</evidence>
<dbReference type="PANTHER" id="PTHR11177:SF317">
    <property type="entry name" value="CHITINASE 12-RELATED"/>
    <property type="match status" value="1"/>
</dbReference>
<evidence type="ECO:0000256" key="1">
    <source>
        <dbReference type="SAM" id="MobiDB-lite"/>
    </source>
</evidence>
<accession>A0AAV4D4Q7</accession>
<keyword evidence="2" id="KW-1133">Transmembrane helix</keyword>
<dbReference type="Pfam" id="PF07699">
    <property type="entry name" value="Ephrin_rec_like"/>
    <property type="match status" value="1"/>
</dbReference>
<dbReference type="Gene3D" id="3.10.50.10">
    <property type="match status" value="1"/>
</dbReference>
<dbReference type="PROSITE" id="PS51910">
    <property type="entry name" value="GH18_2"/>
    <property type="match status" value="1"/>
</dbReference>
<dbReference type="GO" id="GO:0005975">
    <property type="term" value="P:carbohydrate metabolic process"/>
    <property type="evidence" value="ECO:0007669"/>
    <property type="project" value="InterPro"/>
</dbReference>
<dbReference type="InterPro" id="IPR011583">
    <property type="entry name" value="Chitinase_II/V-like_cat"/>
</dbReference>
<evidence type="ECO:0000259" key="4">
    <source>
        <dbReference type="PROSITE" id="PS51910"/>
    </source>
</evidence>
<dbReference type="SUPFAM" id="SSF51445">
    <property type="entry name" value="(Trans)glycosidases"/>
    <property type="match status" value="1"/>
</dbReference>
<dbReference type="GO" id="GO:0005576">
    <property type="term" value="C:extracellular region"/>
    <property type="evidence" value="ECO:0007669"/>
    <property type="project" value="TreeGrafter"/>
</dbReference>
<feature type="transmembrane region" description="Helical" evidence="2">
    <location>
        <begin position="747"/>
        <end position="773"/>
    </location>
</feature>
<dbReference type="EMBL" id="BLXT01007418">
    <property type="protein sequence ID" value="GFO39145.1"/>
    <property type="molecule type" value="Genomic_DNA"/>
</dbReference>